<dbReference type="Pfam" id="PF03971">
    <property type="entry name" value="IDH"/>
    <property type="match status" value="1"/>
</dbReference>
<feature type="binding site" evidence="12">
    <location>
        <position position="357"/>
    </location>
    <ligand>
        <name>Mg(2+)</name>
        <dbReference type="ChEBI" id="CHEBI:18420"/>
    </ligand>
</feature>
<dbReference type="EC" id="1.1.1.42" evidence="9"/>
<dbReference type="EMBL" id="AP022570">
    <property type="protein sequence ID" value="BBX52252.1"/>
    <property type="molecule type" value="Genomic_DNA"/>
</dbReference>
<gene>
    <name evidence="14" type="ORF">MPOR_32780</name>
</gene>
<feature type="binding site" evidence="13">
    <location>
        <position position="657"/>
    </location>
    <ligand>
        <name>NADP(+)</name>
        <dbReference type="ChEBI" id="CHEBI:58349"/>
    </ligand>
</feature>
<evidence type="ECO:0000256" key="6">
    <source>
        <dbReference type="ARBA" id="ARBA00023002"/>
    </source>
</evidence>
<dbReference type="PANTHER" id="PTHR36999">
    <property type="entry name" value="ISOCITRATE DEHYDROGENASE [NADP]"/>
    <property type="match status" value="1"/>
</dbReference>
<feature type="site" description="Critical for catalysis" evidence="10">
    <location>
        <position position="262"/>
    </location>
</feature>
<evidence type="ECO:0000313" key="15">
    <source>
        <dbReference type="Proteomes" id="UP000466785"/>
    </source>
</evidence>
<dbReference type="GO" id="GO:0004450">
    <property type="term" value="F:isocitrate dehydrogenase (NADP+) activity"/>
    <property type="evidence" value="ECO:0007669"/>
    <property type="project" value="UniProtKB-EC"/>
</dbReference>
<keyword evidence="4 12" id="KW-0460">Magnesium</keyword>
<feature type="binding site" evidence="11">
    <location>
        <position position="153"/>
    </location>
    <ligand>
        <name>D-threo-isocitrate</name>
        <dbReference type="ChEBI" id="CHEBI:15562"/>
    </ligand>
</feature>
<dbReference type="KEGG" id="mpof:MPOR_32780"/>
<evidence type="ECO:0000256" key="13">
    <source>
        <dbReference type="PIRSR" id="PIRSR009407-4"/>
    </source>
</evidence>
<evidence type="ECO:0000256" key="5">
    <source>
        <dbReference type="ARBA" id="ARBA00022857"/>
    </source>
</evidence>
<organism evidence="14 15">
    <name type="scientific">Mycolicibacterium poriferae</name>
    <dbReference type="NCBI Taxonomy" id="39694"/>
    <lineage>
        <taxon>Bacteria</taxon>
        <taxon>Bacillati</taxon>
        <taxon>Actinomycetota</taxon>
        <taxon>Actinomycetes</taxon>
        <taxon>Mycobacteriales</taxon>
        <taxon>Mycobacteriaceae</taxon>
        <taxon>Mycolicibacterium</taxon>
    </lineage>
</organism>
<feature type="binding site" evidence="13">
    <location>
        <begin position="90"/>
        <end position="95"/>
    </location>
    <ligand>
        <name>NADP(+)</name>
        <dbReference type="ChEBI" id="CHEBI:58349"/>
    </ligand>
</feature>
<evidence type="ECO:0000256" key="9">
    <source>
        <dbReference type="PIRNR" id="PIRNR009407"/>
    </source>
</evidence>
<dbReference type="PANTHER" id="PTHR36999:SF1">
    <property type="entry name" value="ISOCITRATE DEHYDROGENASE (NADP(+))"/>
    <property type="match status" value="1"/>
</dbReference>
<keyword evidence="3 12" id="KW-0479">Metal-binding</keyword>
<name>A0A6N4V915_9MYCO</name>
<evidence type="ECO:0000256" key="12">
    <source>
        <dbReference type="PIRSR" id="PIRSR009407-3"/>
    </source>
</evidence>
<keyword evidence="15" id="KW-1185">Reference proteome</keyword>
<feature type="binding site" evidence="12">
    <location>
        <position position="560"/>
    </location>
    <ligand>
        <name>Mg(2+)</name>
        <dbReference type="ChEBI" id="CHEBI:18420"/>
    </ligand>
</feature>
<evidence type="ECO:0000256" key="10">
    <source>
        <dbReference type="PIRSR" id="PIRSR009407-1"/>
    </source>
</evidence>
<dbReference type="PIRSF" id="PIRSF009407">
    <property type="entry name" value="IDH_monmr"/>
    <property type="match status" value="1"/>
</dbReference>
<dbReference type="NCBIfam" id="TIGR00178">
    <property type="entry name" value="monomer_idh"/>
    <property type="match status" value="1"/>
</dbReference>
<dbReference type="AlphaFoldDB" id="A0A6N4V915"/>
<accession>A0A6N4V915</accession>
<keyword evidence="1 9" id="KW-0329">Glyoxylate bypass</keyword>
<evidence type="ECO:0000256" key="1">
    <source>
        <dbReference type="ARBA" id="ARBA00022435"/>
    </source>
</evidence>
<dbReference type="InterPro" id="IPR004436">
    <property type="entry name" value="Isocitrate_DH_NADP_mono"/>
</dbReference>
<evidence type="ECO:0000256" key="11">
    <source>
        <dbReference type="PIRSR" id="PIRSR009407-2"/>
    </source>
</evidence>
<keyword evidence="5 9" id="KW-0521">NADP</keyword>
<dbReference type="GO" id="GO:0006097">
    <property type="term" value="P:glyoxylate cycle"/>
    <property type="evidence" value="ECO:0007669"/>
    <property type="project" value="UniProtKB-KW"/>
</dbReference>
<comment type="similarity">
    <text evidence="8 9">Belongs to the monomeric-type IDH family.</text>
</comment>
<reference evidence="14 15" key="1">
    <citation type="journal article" date="2019" name="Emerg. Microbes Infect.">
        <title>Comprehensive subspecies identification of 175 nontuberculous mycobacteria species based on 7547 genomic profiles.</title>
        <authorList>
            <person name="Matsumoto Y."/>
            <person name="Kinjo T."/>
            <person name="Motooka D."/>
            <person name="Nabeya D."/>
            <person name="Jung N."/>
            <person name="Uechi K."/>
            <person name="Horii T."/>
            <person name="Iida T."/>
            <person name="Fujita J."/>
            <person name="Nakamura S."/>
        </authorList>
    </citation>
    <scope>NUCLEOTIDE SEQUENCE [LARGE SCALE GENOMIC DNA]</scope>
    <source>
        <strain evidence="14 15">JCM 12603</strain>
    </source>
</reference>
<sequence length="750" mass="83214">MPGEHHMSAEQPTIIYTLTDEAPLLATYAFLPVVRTFADAAGISVSSSDISVAARILAEFPDYLTEEQRVPDNLGELGKLTQLPETNIIKLPNISASVPQLLAAIKELREKGYNLPDYPGEPKSDEEKEIKARYSKVLGSAVNPILREGNSDRRAPQAVKAYARKHPHSMGEWSQASRTHVATMKHGDFYHGEKSMTIDKARTVKMVLKTDSGETVLKPEVALDEGDIIDSMFMSKKALCEFFEEQIEDAYKTGVMFSLHVKATMMKVSHPIVFGHAVKVFYKDAFAKHQQVLDELGVNVNNGMSDLYSKIESLPASQREEIVRDIHAVHEHRPELAMVDSARGITNFHSPSDVIVDASMPAMIRAGGKMYGADGKLKDTKAVNPESTFSRIYQEMVNFCKTHGQFDPTTMGTVPNVGLMAQRAEEYGSHDKTFEIPEDGVADIVDVETGEVLLSHNVEAGDIWRMPIVKDPAIRDWVKLAVTRARASGMTAVFWLDTERPHEAELRKKVKAYLKDHDTEGLEIQIMPQVWAMRYTLERVIRGQDTIAVTGNILRDYLTDLFPILELGTSAKMLSIVPLMAGGGMYETGAGGSAPKHVHQLIEENHLRWDSLGEFLALGASFEDMGRKSDNKKATLLGKTMDAAIGRLLDNNKGPSRKAGELDNRGSQFYLAMYWAQELAEQTEDKELAEHFASLAKSLAENEDKILAEFSEVQGSPADIGGYYYPQDEKLMTVMRPSTTFNEALEAAKS</sequence>
<dbReference type="GO" id="GO:0046872">
    <property type="term" value="F:metal ion binding"/>
    <property type="evidence" value="ECO:0007669"/>
    <property type="project" value="UniProtKB-KW"/>
</dbReference>
<feature type="binding site" evidence="13">
    <location>
        <position position="143"/>
    </location>
    <ligand>
        <name>NADP(+)</name>
        <dbReference type="ChEBI" id="CHEBI:58349"/>
    </ligand>
</feature>
<dbReference type="SUPFAM" id="SSF53659">
    <property type="entry name" value="Isocitrate/Isopropylmalate dehydrogenase-like"/>
    <property type="match status" value="1"/>
</dbReference>
<comment type="cofactor">
    <cofactor evidence="12">
        <name>Mg(2+)</name>
        <dbReference type="ChEBI" id="CHEBI:18420"/>
    </cofactor>
    <cofactor evidence="12">
        <name>Mn(2+)</name>
        <dbReference type="ChEBI" id="CHEBI:29035"/>
    </cofactor>
    <text evidence="12">Binds 1 Mg(2+) or Mn(2+) ion per subunit.</text>
</comment>
<feature type="binding site" evidence="13">
    <location>
        <position position="597"/>
    </location>
    <ligand>
        <name>NADP(+)</name>
        <dbReference type="ChEBI" id="CHEBI:58349"/>
    </ligand>
</feature>
<proteinExistence type="inferred from homology"/>
<keyword evidence="2 9" id="KW-0816">Tricarboxylic acid cycle</keyword>
<evidence type="ECO:0000256" key="7">
    <source>
        <dbReference type="ARBA" id="ARBA00023554"/>
    </source>
</evidence>
<comment type="catalytic activity">
    <reaction evidence="7 9">
        <text>D-threo-isocitrate + NADP(+) = 2-oxoglutarate + CO2 + NADPH</text>
        <dbReference type="Rhea" id="RHEA:19629"/>
        <dbReference type="ChEBI" id="CHEBI:15562"/>
        <dbReference type="ChEBI" id="CHEBI:16526"/>
        <dbReference type="ChEBI" id="CHEBI:16810"/>
        <dbReference type="ChEBI" id="CHEBI:57783"/>
        <dbReference type="ChEBI" id="CHEBI:58349"/>
        <dbReference type="EC" id="1.1.1.42"/>
    </reaction>
</comment>
<evidence type="ECO:0000256" key="4">
    <source>
        <dbReference type="ARBA" id="ARBA00022842"/>
    </source>
</evidence>
<evidence type="ECO:0000256" key="3">
    <source>
        <dbReference type="ARBA" id="ARBA00022723"/>
    </source>
</evidence>
<feature type="binding site" evidence="12">
    <location>
        <position position="556"/>
    </location>
    <ligand>
        <name>Mg(2+)</name>
        <dbReference type="ChEBI" id="CHEBI:18420"/>
    </ligand>
</feature>
<evidence type="ECO:0000313" key="14">
    <source>
        <dbReference type="EMBL" id="BBX52252.1"/>
    </source>
</evidence>
<dbReference type="GO" id="GO:0006099">
    <property type="term" value="P:tricarboxylic acid cycle"/>
    <property type="evidence" value="ECO:0007669"/>
    <property type="project" value="UniProtKB-KW"/>
</dbReference>
<evidence type="ECO:0000256" key="8">
    <source>
        <dbReference type="ARBA" id="ARBA00046318"/>
    </source>
</evidence>
<feature type="binding site" evidence="11">
    <location>
        <begin position="140"/>
        <end position="147"/>
    </location>
    <ligand>
        <name>substrate</name>
    </ligand>
</feature>
<feature type="binding site" evidence="13">
    <location>
        <begin position="608"/>
        <end position="610"/>
    </location>
    <ligand>
        <name>NADP(+)</name>
        <dbReference type="ChEBI" id="CHEBI:58349"/>
    </ligand>
</feature>
<dbReference type="Proteomes" id="UP000466785">
    <property type="component" value="Chromosome"/>
</dbReference>
<protein>
    <recommendedName>
        <fullName evidence="9">Isocitrate dehydrogenase [NADP]</fullName>
        <ecNumber evidence="9">1.1.1.42</ecNumber>
    </recommendedName>
    <alternativeName>
        <fullName evidence="9">Oxalosuccinate decarboxylase</fullName>
    </alternativeName>
</protein>
<feature type="binding site" evidence="13">
    <location>
        <begin position="592"/>
        <end position="593"/>
    </location>
    <ligand>
        <name>NADP(+)</name>
        <dbReference type="ChEBI" id="CHEBI:58349"/>
    </ligand>
</feature>
<feature type="binding site" evidence="11">
    <location>
        <position position="555"/>
    </location>
    <ligand>
        <name>D-threo-isocitrate</name>
        <dbReference type="ChEBI" id="CHEBI:15562"/>
    </ligand>
</feature>
<feature type="site" description="Critical for catalysis" evidence="10">
    <location>
        <position position="427"/>
    </location>
</feature>
<keyword evidence="6 9" id="KW-0560">Oxidoreductase</keyword>
<evidence type="ECO:0000256" key="2">
    <source>
        <dbReference type="ARBA" id="ARBA00022532"/>
    </source>
</evidence>
<dbReference type="Gene3D" id="3.40.718.10">
    <property type="entry name" value="Isopropylmalate Dehydrogenase"/>
    <property type="match status" value="1"/>
</dbReference>